<accession>A0A412ZF12</accession>
<dbReference type="Pfam" id="PF02954">
    <property type="entry name" value="HTH_8"/>
    <property type="match status" value="1"/>
</dbReference>
<keyword evidence="3" id="KW-0805">Transcription regulation</keyword>
<dbReference type="Pfam" id="PF06506">
    <property type="entry name" value="PrpR_N"/>
    <property type="match status" value="1"/>
</dbReference>
<dbReference type="Pfam" id="PF00158">
    <property type="entry name" value="Sigma54_activat"/>
    <property type="match status" value="1"/>
</dbReference>
<keyword evidence="4" id="KW-0804">Transcription</keyword>
<keyword evidence="2" id="KW-0067">ATP-binding</keyword>
<evidence type="ECO:0000256" key="2">
    <source>
        <dbReference type="ARBA" id="ARBA00022840"/>
    </source>
</evidence>
<dbReference type="AlphaFoldDB" id="A0A412ZF12"/>
<dbReference type="Proteomes" id="UP000284543">
    <property type="component" value="Unassembled WGS sequence"/>
</dbReference>
<dbReference type="Gene3D" id="1.10.8.60">
    <property type="match status" value="1"/>
</dbReference>
<evidence type="ECO:0000259" key="5">
    <source>
        <dbReference type="PROSITE" id="PS50045"/>
    </source>
</evidence>
<dbReference type="InterPro" id="IPR058031">
    <property type="entry name" value="AAA_lid_NorR"/>
</dbReference>
<reference evidence="6 7" key="1">
    <citation type="submission" date="2018-08" db="EMBL/GenBank/DDBJ databases">
        <title>A genome reference for cultivated species of the human gut microbiota.</title>
        <authorList>
            <person name="Zou Y."/>
            <person name="Xue W."/>
            <person name="Luo G."/>
        </authorList>
    </citation>
    <scope>NUCLEOTIDE SEQUENCE [LARGE SCALE GENOMIC DNA]</scope>
    <source>
        <strain evidence="6 7">AF14-18</strain>
    </source>
</reference>
<dbReference type="InterPro" id="IPR027417">
    <property type="entry name" value="P-loop_NTPase"/>
</dbReference>
<dbReference type="GO" id="GO:0005524">
    <property type="term" value="F:ATP binding"/>
    <property type="evidence" value="ECO:0007669"/>
    <property type="project" value="UniProtKB-KW"/>
</dbReference>
<dbReference type="GO" id="GO:0043565">
    <property type="term" value="F:sequence-specific DNA binding"/>
    <property type="evidence" value="ECO:0007669"/>
    <property type="project" value="InterPro"/>
</dbReference>
<dbReference type="Gene3D" id="1.10.10.60">
    <property type="entry name" value="Homeodomain-like"/>
    <property type="match status" value="1"/>
</dbReference>
<comment type="caution">
    <text evidence="6">The sequence shown here is derived from an EMBL/GenBank/DDBJ whole genome shotgun (WGS) entry which is preliminary data.</text>
</comment>
<dbReference type="GO" id="GO:0000156">
    <property type="term" value="F:phosphorelay response regulator activity"/>
    <property type="evidence" value="ECO:0007669"/>
    <property type="project" value="InterPro"/>
</dbReference>
<dbReference type="InterPro" id="IPR002197">
    <property type="entry name" value="HTH_Fis"/>
</dbReference>
<evidence type="ECO:0000256" key="4">
    <source>
        <dbReference type="ARBA" id="ARBA00023163"/>
    </source>
</evidence>
<dbReference type="RefSeq" id="WP_118017481.1">
    <property type="nucleotide sequence ID" value="NZ_CAUFHZ010000017.1"/>
</dbReference>
<dbReference type="PRINTS" id="PR01590">
    <property type="entry name" value="HTHFIS"/>
</dbReference>
<evidence type="ECO:0000313" key="6">
    <source>
        <dbReference type="EMBL" id="RGV78795.1"/>
    </source>
</evidence>
<dbReference type="Pfam" id="PF25601">
    <property type="entry name" value="AAA_lid_14"/>
    <property type="match status" value="1"/>
</dbReference>
<dbReference type="SUPFAM" id="SSF52540">
    <property type="entry name" value="P-loop containing nucleoside triphosphate hydrolases"/>
    <property type="match status" value="1"/>
</dbReference>
<dbReference type="EMBL" id="QRZM01000001">
    <property type="protein sequence ID" value="RGV78795.1"/>
    <property type="molecule type" value="Genomic_DNA"/>
</dbReference>
<dbReference type="Gene3D" id="3.40.50.300">
    <property type="entry name" value="P-loop containing nucleotide triphosphate hydrolases"/>
    <property type="match status" value="1"/>
</dbReference>
<dbReference type="PROSITE" id="PS50045">
    <property type="entry name" value="SIGMA54_INTERACT_4"/>
    <property type="match status" value="1"/>
</dbReference>
<feature type="domain" description="Sigma-54 factor interaction" evidence="5">
    <location>
        <begin position="308"/>
        <end position="515"/>
    </location>
</feature>
<sequence length="620" mass="69400">MGEKVRILGIAPYKGLVTLMKRYAGQRDDIQLTAMLGNVETGLSLAKEHYRNYDIIISRANTASRIAKGVPIPVIDIGIDYYDVLLCLKTAENTKTKFAVLGFRSLTTIAKSICNVLKIPTDIFSINTTSEANSLLDKLKEQGYKTVICDTVPYNYAKLIGITPILLTSSMESLKAAVDQAVYTWQTHRDLYHSLSLMHQLLDSSANRFLVLSRTGECIYTTLEDEIAVPIQAKLQNELEQCCTGRKRSFFITVNNQMYSITSHLVDETLSPYIIFHIMRSEIPLAYSKYGVTIMDKQAAENSFMDSFYSNTELAREILTNTEDAAPSPSPLSLMITGETGTGKDRVAHIYYAKSPLCDNPLYVINCSLISDKSWDFITKHYNSPFTDNGNTIYISNLDSLQKPKQKQLLSIILDTNMHVRNHLIFSCTQTAGSATPHVVFEYTNALGCILVPIKPLREQKEDIISSAGLYINTLNQELGRQVVGVDDEAAALLEQYEYPYNRTQFKRILKEAVIRTDGPYICAKTIQEVIQRENVLFSGFPFPVHACSGSTKEDADAVPVNSRLAVSHPSPFCLDTSQSLDEMNRDIVHYVLNACKGNQTAAAKKLGISRTTLWRYLNR</sequence>
<evidence type="ECO:0000256" key="1">
    <source>
        <dbReference type="ARBA" id="ARBA00022741"/>
    </source>
</evidence>
<protein>
    <submittedName>
        <fullName evidence="6">Sigma-54-dependent transcriptional regulator</fullName>
    </submittedName>
</protein>
<dbReference type="InterPro" id="IPR010524">
    <property type="entry name" value="Sig_transdc_resp-reg_PrpR_N"/>
</dbReference>
<dbReference type="Gene3D" id="3.40.50.2300">
    <property type="match status" value="1"/>
</dbReference>
<dbReference type="SUPFAM" id="SSF159800">
    <property type="entry name" value="PrpR receptor domain-like"/>
    <property type="match status" value="1"/>
</dbReference>
<dbReference type="SUPFAM" id="SSF46689">
    <property type="entry name" value="Homeodomain-like"/>
    <property type="match status" value="1"/>
</dbReference>
<evidence type="ECO:0000313" key="7">
    <source>
        <dbReference type="Proteomes" id="UP000284543"/>
    </source>
</evidence>
<dbReference type="InterPro" id="IPR025662">
    <property type="entry name" value="Sigma_54_int_dom_ATP-bd_1"/>
</dbReference>
<dbReference type="Gene3D" id="3.40.50.10660">
    <property type="entry name" value="PrpR receptor domain-like"/>
    <property type="match status" value="1"/>
</dbReference>
<gene>
    <name evidence="6" type="ORF">DWW02_03440</name>
</gene>
<keyword evidence="1" id="KW-0547">Nucleotide-binding</keyword>
<organism evidence="6 7">
    <name type="scientific">Enterocloster bolteae</name>
    <dbReference type="NCBI Taxonomy" id="208479"/>
    <lineage>
        <taxon>Bacteria</taxon>
        <taxon>Bacillati</taxon>
        <taxon>Bacillota</taxon>
        <taxon>Clostridia</taxon>
        <taxon>Lachnospirales</taxon>
        <taxon>Lachnospiraceae</taxon>
        <taxon>Enterocloster</taxon>
    </lineage>
</organism>
<evidence type="ECO:0000256" key="3">
    <source>
        <dbReference type="ARBA" id="ARBA00023015"/>
    </source>
</evidence>
<dbReference type="InterPro" id="IPR009057">
    <property type="entry name" value="Homeodomain-like_sf"/>
</dbReference>
<dbReference type="PANTHER" id="PTHR32071">
    <property type="entry name" value="TRANSCRIPTIONAL REGULATORY PROTEIN"/>
    <property type="match status" value="1"/>
</dbReference>
<dbReference type="GO" id="GO:0006355">
    <property type="term" value="P:regulation of DNA-templated transcription"/>
    <property type="evidence" value="ECO:0007669"/>
    <property type="project" value="InterPro"/>
</dbReference>
<dbReference type="InterPro" id="IPR002078">
    <property type="entry name" value="Sigma_54_int"/>
</dbReference>
<name>A0A412ZF12_9FIRM</name>
<dbReference type="PROSITE" id="PS00675">
    <property type="entry name" value="SIGMA54_INTERACT_1"/>
    <property type="match status" value="1"/>
</dbReference>
<proteinExistence type="predicted"/>